<evidence type="ECO:0000256" key="1">
    <source>
        <dbReference type="PROSITE-ProRule" id="PRU00325"/>
    </source>
</evidence>
<feature type="region of interest" description="Disordered" evidence="2">
    <location>
        <begin position="711"/>
        <end position="741"/>
    </location>
</feature>
<comment type="caution">
    <text evidence="4">The sequence shown here is derived from an EMBL/GenBank/DDBJ whole genome shotgun (WGS) entry which is preliminary data.</text>
</comment>
<evidence type="ECO:0000256" key="2">
    <source>
        <dbReference type="SAM" id="MobiDB-lite"/>
    </source>
</evidence>
<dbReference type="InterPro" id="IPR007527">
    <property type="entry name" value="Znf_SWIM"/>
</dbReference>
<feature type="domain" description="SWIM-type" evidence="3">
    <location>
        <begin position="515"/>
        <end position="550"/>
    </location>
</feature>
<reference evidence="4" key="1">
    <citation type="submission" date="2023-11" db="EMBL/GenBank/DDBJ databases">
        <authorList>
            <person name="De Vega J J."/>
            <person name="De Vega J J."/>
        </authorList>
    </citation>
    <scope>NUCLEOTIDE SEQUENCE</scope>
</reference>
<proteinExistence type="predicted"/>
<gene>
    <name evidence="4" type="ORF">MYCIT1_LOCUS20435</name>
</gene>
<evidence type="ECO:0000259" key="3">
    <source>
        <dbReference type="PROSITE" id="PS50966"/>
    </source>
</evidence>
<feature type="region of interest" description="Disordered" evidence="2">
    <location>
        <begin position="287"/>
        <end position="308"/>
    </location>
</feature>
<keyword evidence="5" id="KW-1185">Reference proteome</keyword>
<protein>
    <recommendedName>
        <fullName evidence="3">SWIM-type domain-containing protein</fullName>
    </recommendedName>
</protein>
<dbReference type="GO" id="GO:0008270">
    <property type="term" value="F:zinc ion binding"/>
    <property type="evidence" value="ECO:0007669"/>
    <property type="project" value="UniProtKB-KW"/>
</dbReference>
<dbReference type="AlphaFoldDB" id="A0AAD2HD70"/>
<name>A0AAD2HD70_9AGAR</name>
<keyword evidence="1" id="KW-0863">Zinc-finger</keyword>
<organism evidence="4 5">
    <name type="scientific">Mycena citricolor</name>
    <dbReference type="NCBI Taxonomy" id="2018698"/>
    <lineage>
        <taxon>Eukaryota</taxon>
        <taxon>Fungi</taxon>
        <taxon>Dikarya</taxon>
        <taxon>Basidiomycota</taxon>
        <taxon>Agaricomycotina</taxon>
        <taxon>Agaricomycetes</taxon>
        <taxon>Agaricomycetidae</taxon>
        <taxon>Agaricales</taxon>
        <taxon>Marasmiineae</taxon>
        <taxon>Mycenaceae</taxon>
        <taxon>Mycena</taxon>
    </lineage>
</organism>
<evidence type="ECO:0000313" key="4">
    <source>
        <dbReference type="EMBL" id="CAK5273756.1"/>
    </source>
</evidence>
<dbReference type="Proteomes" id="UP001295794">
    <property type="component" value="Unassembled WGS sequence"/>
</dbReference>
<keyword evidence="1" id="KW-0479">Metal-binding</keyword>
<sequence length="741" mass="85852">MQPTQIYKELLNTYPYPDFTPRTVYNLCLKETEGLYRHDPDEYTSAGIYLDQMSAGPDPIVQRIALPDDQDGYTALAFSVPSFIRKYGERICEIGLDSTWKTNKSGYECFALLGELSGSGLPLGFLLIKSNNPEPGTKEKYICALLRHMREKWELVPIQSLSDKDITEINSCLAELPDDIKHQLCFWHCIRAVRGRLSVVGRSPAHYHIDAAQFEFDFIDPNFVPLAQMKEQDKTPESLFVAQEAIPTVQIRIGDQLMSMAPAKPKIVIHLNGHLRDTLRGLRGLGEESDEREEYFEEEDDGLSDELGDELESMDSDRLEAAPSWLEPGELLNDATVFAHNKSYLFCPAPHRRQLLHLFMRHFCLHPLLPERTRQFRTAQEIRRDSVFEMYKFCFQRGLREVWGYMWEAWYCNAKWVLWARSSQPDFIGRWRTTMAVENFWRNLKHGTLHHLLHPRLDQLVHLIVTDVIPRFRDKMRIFDTDYRPGRARALTPWQTELKKNWKKQAARAVSSNTYTHSLNLSTWTCTCGQQKYNAFLLCKHLVQAVHLPDPQFFREVYRRRVTPFYHHPLLRPKDGSTIDASGFKPSLISGDYFTDFEATRGMKRARGQDTWKRNSLAGSSRSSSLTPEDYETARESSVYESDGPDDNDELREYTEDLISGLREGVDILLGQLQRGPEANIFLRSVKRQKRGQDIIQMVRDIKHFSETGRKRPTTWAKPKDKRSAEYTSNTMGYMTPDIPN</sequence>
<dbReference type="EMBL" id="CAVNYO010000399">
    <property type="protein sequence ID" value="CAK5273756.1"/>
    <property type="molecule type" value="Genomic_DNA"/>
</dbReference>
<accession>A0AAD2HD70</accession>
<dbReference type="PROSITE" id="PS50966">
    <property type="entry name" value="ZF_SWIM"/>
    <property type="match status" value="1"/>
</dbReference>
<keyword evidence="1" id="KW-0862">Zinc</keyword>
<feature type="region of interest" description="Disordered" evidence="2">
    <location>
        <begin position="608"/>
        <end position="650"/>
    </location>
</feature>
<evidence type="ECO:0000313" key="5">
    <source>
        <dbReference type="Proteomes" id="UP001295794"/>
    </source>
</evidence>